<evidence type="ECO:0000256" key="7">
    <source>
        <dbReference type="SAM" id="MobiDB-lite"/>
    </source>
</evidence>
<feature type="region of interest" description="Disordered" evidence="7">
    <location>
        <begin position="504"/>
        <end position="536"/>
    </location>
</feature>
<evidence type="ECO:0000259" key="8">
    <source>
        <dbReference type="Pfam" id="PF01702"/>
    </source>
</evidence>
<dbReference type="Proteomes" id="UP001596443">
    <property type="component" value="Unassembled WGS sequence"/>
</dbReference>
<comment type="caution">
    <text evidence="9">The sequence shown here is derived from an EMBL/GenBank/DDBJ whole genome shotgun (WGS) entry which is preliminary data.</text>
</comment>
<dbReference type="GO" id="GO:0016763">
    <property type="term" value="F:pentosyltransferase activity"/>
    <property type="evidence" value="ECO:0007669"/>
    <property type="project" value="UniProtKB-UniRule"/>
</dbReference>
<dbReference type="InterPro" id="IPR002616">
    <property type="entry name" value="tRNA_ribo_trans-like"/>
</dbReference>
<evidence type="ECO:0000256" key="4">
    <source>
        <dbReference type="ARBA" id="ARBA00022723"/>
    </source>
</evidence>
<evidence type="ECO:0000256" key="6">
    <source>
        <dbReference type="HAMAP-Rule" id="MF_01634"/>
    </source>
</evidence>
<evidence type="ECO:0000313" key="9">
    <source>
        <dbReference type="EMBL" id="MFC6786483.1"/>
    </source>
</evidence>
<dbReference type="PANTHER" id="PTHR46499:SF1">
    <property type="entry name" value="QUEUINE TRNA-RIBOSYLTRANSFERASE"/>
    <property type="match status" value="1"/>
</dbReference>
<dbReference type="InterPro" id="IPR036511">
    <property type="entry name" value="TGT-like_sf"/>
</dbReference>
<dbReference type="AlphaFoldDB" id="A0ABD5TAW9"/>
<reference evidence="9 10" key="1">
    <citation type="journal article" date="2019" name="Int. J. Syst. Evol. Microbiol.">
        <title>The Global Catalogue of Microorganisms (GCM) 10K type strain sequencing project: providing services to taxonomists for standard genome sequencing and annotation.</title>
        <authorList>
            <consortium name="The Broad Institute Genomics Platform"/>
            <consortium name="The Broad Institute Genome Sequencing Center for Infectious Disease"/>
            <person name="Wu L."/>
            <person name="Ma J."/>
        </authorList>
    </citation>
    <scope>NUCLEOTIDE SEQUENCE [LARGE SCALE GENOMIC DNA]</scope>
    <source>
        <strain evidence="9 10">SYNS20</strain>
    </source>
</reference>
<dbReference type="GO" id="GO:0008270">
    <property type="term" value="F:zinc ion binding"/>
    <property type="evidence" value="ECO:0007669"/>
    <property type="project" value="UniProtKB-UniRule"/>
</dbReference>
<keyword evidence="5 6" id="KW-0862">Zinc</keyword>
<dbReference type="PANTHER" id="PTHR46499">
    <property type="entry name" value="QUEUINE TRNA-RIBOSYLTRANSFERASE"/>
    <property type="match status" value="1"/>
</dbReference>
<dbReference type="NCBIfam" id="TIGR00432">
    <property type="entry name" value="arcsn_tRNA_tgt"/>
    <property type="match status" value="1"/>
</dbReference>
<organism evidence="9 10">
    <name type="scientific">Halobaculum halobium</name>
    <dbReference type="NCBI Taxonomy" id="3032281"/>
    <lineage>
        <taxon>Archaea</taxon>
        <taxon>Methanobacteriati</taxon>
        <taxon>Methanobacteriota</taxon>
        <taxon>Stenosarchaea group</taxon>
        <taxon>Halobacteria</taxon>
        <taxon>Halobacteriales</taxon>
        <taxon>Haloferacaceae</taxon>
        <taxon>Halobaculum</taxon>
    </lineage>
</organism>
<name>A0ABD5TAW9_9EURY</name>
<comment type="function">
    <text evidence="6">Exchanges the guanine residue with 7-cyano-7-deazaguanine (preQ0) at position 15 in the dihydrouridine loop (D-loop) of archaeal tRNAs.</text>
</comment>
<proteinExistence type="inferred from homology"/>
<keyword evidence="10" id="KW-1185">Reference proteome</keyword>
<dbReference type="Pfam" id="PF01702">
    <property type="entry name" value="TGT"/>
    <property type="match status" value="1"/>
</dbReference>
<dbReference type="NCBIfam" id="TIGR00449">
    <property type="entry name" value="tgt_general"/>
    <property type="match status" value="1"/>
</dbReference>
<dbReference type="Gene3D" id="3.20.20.105">
    <property type="entry name" value="Queuine tRNA-ribosyltransferase-like"/>
    <property type="match status" value="1"/>
</dbReference>
<evidence type="ECO:0000256" key="1">
    <source>
        <dbReference type="ARBA" id="ARBA00022676"/>
    </source>
</evidence>
<feature type="active site" description="Nucleophile" evidence="6">
    <location>
        <position position="93"/>
    </location>
</feature>
<dbReference type="RefSeq" id="WP_284063269.1">
    <property type="nucleotide sequence ID" value="NZ_CP126158.1"/>
</dbReference>
<comment type="similarity">
    <text evidence="6">Belongs to the archaeosine tRNA-ribosyltransferase family.</text>
</comment>
<dbReference type="SUPFAM" id="SSF51713">
    <property type="entry name" value="tRNA-guanine transglycosylase"/>
    <property type="match status" value="1"/>
</dbReference>
<evidence type="ECO:0000256" key="2">
    <source>
        <dbReference type="ARBA" id="ARBA00022679"/>
    </source>
</evidence>
<keyword evidence="1 6" id="KW-0328">Glycosyltransferase</keyword>
<evidence type="ECO:0000256" key="3">
    <source>
        <dbReference type="ARBA" id="ARBA00022694"/>
    </source>
</evidence>
<sequence length="536" mass="58050">MRDHFEIRDHDAAGRIGELTVPRAGVTVETPALLPVINPNIETIDPGRLRSEFGADMLITNSYIIRTTDDVRERALEEGLHDMLGFDGAIMTDSGSFQLAEYGEIDTTTTEILEFQRDIGSDIGTPVDIPTPPDASRDRAESDLDVTRQALADAEAVDVGDMLVNAPVQGSTYPDLREQAGSEAAATDLDVFPVGAVVPMMNGYRYDDMVDAVAAAKRGLSEDCPVHLFGAGHPMMFALAVALGCDLFDSAAYALMARDGRYLTVSGTEQLDDLDYLPCSCPICHEHTPDELRAANDDESEAQSASDSRAVEPQDQESLLAEHNLHVTFEELRRVKQAIRDGDLLELVEKRARGHPAMLDGYRALLDHADQLERIDSASKGTFFGLSHESADRPEVRRHHDRIARLSVPESLLCSEYGTPSDHDYDEVWRVVPPFGPFPRALSESYPLTAEVPDRTDAAAERAAGEGIRALVEANPDADVTLAHDGWGDEALAAVPASVTLEDLAADGHRDRDGDRVADAPATGGAGPAESRSESE</sequence>
<feature type="domain" description="tRNA-guanine(15) transglycosylase-like" evidence="8">
    <location>
        <begin position="13"/>
        <end position="356"/>
    </location>
</feature>
<dbReference type="HAMAP" id="MF_01634">
    <property type="entry name" value="TgtA_arch"/>
    <property type="match status" value="1"/>
</dbReference>
<accession>A0ABD5TAW9</accession>
<comment type="pathway">
    <text evidence="6">tRNA modification; archaeosine-tRNA biosynthesis.</text>
</comment>
<dbReference type="SUPFAM" id="SSF88802">
    <property type="entry name" value="Pre-PUA domain"/>
    <property type="match status" value="1"/>
</dbReference>
<feature type="binding site" evidence="6">
    <location>
        <position position="128"/>
    </location>
    <ligand>
        <name>substrate</name>
    </ligand>
</feature>
<feature type="compositionally biased region" description="Basic and acidic residues" evidence="7">
    <location>
        <begin position="506"/>
        <end position="518"/>
    </location>
</feature>
<dbReference type="GeneID" id="81209560"/>
<dbReference type="InterPro" id="IPR004804">
    <property type="entry name" value="TgtA"/>
</dbReference>
<keyword evidence="3 6" id="KW-0819">tRNA processing</keyword>
<feature type="binding site" evidence="6">
    <location>
        <position position="284"/>
    </location>
    <ligand>
        <name>Zn(2+)</name>
        <dbReference type="ChEBI" id="CHEBI:29105"/>
    </ligand>
</feature>
<evidence type="ECO:0000313" key="10">
    <source>
        <dbReference type="Proteomes" id="UP001596443"/>
    </source>
</evidence>
<feature type="region of interest" description="Disordered" evidence="7">
    <location>
        <begin position="294"/>
        <end position="315"/>
    </location>
</feature>
<dbReference type="InterPro" id="IPR050076">
    <property type="entry name" value="ArchSynthase1/Queuine_TRR"/>
</dbReference>
<keyword evidence="4 6" id="KW-0479">Metal-binding</keyword>
<dbReference type="EMBL" id="JBHSWX010000012">
    <property type="protein sequence ID" value="MFC6786483.1"/>
    <property type="molecule type" value="Genomic_DNA"/>
</dbReference>
<gene>
    <name evidence="6 9" type="primary">tgtA</name>
    <name evidence="9" type="ORF">ACFQFD_10910</name>
</gene>
<evidence type="ECO:0000256" key="5">
    <source>
        <dbReference type="ARBA" id="ARBA00022833"/>
    </source>
</evidence>
<protein>
    <recommendedName>
        <fullName evidence="6">tRNA-guanine(15) transglycosylase</fullName>
        <ecNumber evidence="6">2.4.2.48</ecNumber>
    </recommendedName>
    <alternativeName>
        <fullName evidence="6">7-cyano-7-deazaguanine tRNA-ribosyltransferase</fullName>
    </alternativeName>
    <alternativeName>
        <fullName evidence="6">Archaeal tRNA-guanine transglycosylase</fullName>
    </alternativeName>
</protein>
<comment type="catalytic activity">
    <reaction evidence="6">
        <text>guanosine(15) in tRNA + 7-cyano-7-carbaguanine = 7-cyano-7-carbaguanosine(15) in tRNA + guanine</text>
        <dbReference type="Rhea" id="RHEA:43164"/>
        <dbReference type="Rhea" id="RHEA-COMP:10371"/>
        <dbReference type="Rhea" id="RHEA-COMP:10372"/>
        <dbReference type="ChEBI" id="CHEBI:16235"/>
        <dbReference type="ChEBI" id="CHEBI:45075"/>
        <dbReference type="ChEBI" id="CHEBI:74269"/>
        <dbReference type="ChEBI" id="CHEBI:82850"/>
        <dbReference type="EC" id="2.4.2.48"/>
    </reaction>
</comment>
<feature type="binding site" evidence="6">
    <location>
        <position position="281"/>
    </location>
    <ligand>
        <name>Zn(2+)</name>
        <dbReference type="ChEBI" id="CHEBI:29105"/>
    </ligand>
</feature>
<comment type="cofactor">
    <cofactor evidence="6">
        <name>Zn(2+)</name>
        <dbReference type="ChEBI" id="CHEBI:29105"/>
    </cofactor>
    <text evidence="6">Binds 1 zinc ion per subunit.</text>
</comment>
<feature type="binding site" evidence="6">
    <location>
        <position position="279"/>
    </location>
    <ligand>
        <name>Zn(2+)</name>
        <dbReference type="ChEBI" id="CHEBI:29105"/>
    </ligand>
</feature>
<feature type="binding site" evidence="6">
    <location>
        <position position="196"/>
    </location>
    <ligand>
        <name>substrate</name>
    </ligand>
</feature>
<dbReference type="GO" id="GO:0006400">
    <property type="term" value="P:tRNA modification"/>
    <property type="evidence" value="ECO:0007669"/>
    <property type="project" value="UniProtKB-UniRule"/>
</dbReference>
<keyword evidence="2 6" id="KW-0808">Transferase</keyword>
<dbReference type="EC" id="2.4.2.48" evidence="6"/>